<keyword evidence="2" id="KW-1185">Reference proteome</keyword>
<accession>A0A1H6LSS1</accession>
<name>A0A1H6LSS1_9BACT</name>
<dbReference type="RefSeq" id="WP_156850355.1">
    <property type="nucleotide sequence ID" value="NZ_LT629973.1"/>
</dbReference>
<sequence length="90" mass="10108">MTAAECACRGVLAGKQQYYEVGSGVTELALARGVSPEKAEYVLAVRGYEVVRFKPDRFHAVYGSLELRRVDPGVVNFYFYHPRYRPNFGG</sequence>
<evidence type="ECO:0000313" key="2">
    <source>
        <dbReference type="Proteomes" id="UP000176204"/>
    </source>
</evidence>
<dbReference type="EMBL" id="LT629973">
    <property type="protein sequence ID" value="SEH91755.1"/>
    <property type="molecule type" value="Genomic_DNA"/>
</dbReference>
<evidence type="ECO:0000313" key="1">
    <source>
        <dbReference type="EMBL" id="SEH91755.1"/>
    </source>
</evidence>
<proteinExistence type="predicted"/>
<reference evidence="2" key="1">
    <citation type="submission" date="2016-09" db="EMBL/GenBank/DDBJ databases">
        <authorList>
            <person name="Koehorst J."/>
        </authorList>
    </citation>
    <scope>NUCLEOTIDE SEQUENCE [LARGE SCALE GENOMIC DNA]</scope>
</reference>
<organism evidence="1 2">
    <name type="scientific">Akkermansia glycaniphila</name>
    <dbReference type="NCBI Taxonomy" id="1679444"/>
    <lineage>
        <taxon>Bacteria</taxon>
        <taxon>Pseudomonadati</taxon>
        <taxon>Verrucomicrobiota</taxon>
        <taxon>Verrucomicrobiia</taxon>
        <taxon>Verrucomicrobiales</taxon>
        <taxon>Akkermansiaceae</taxon>
        <taxon>Akkermansia</taxon>
    </lineage>
</organism>
<protein>
    <submittedName>
        <fullName evidence="1">Uncharacterized protein</fullName>
    </submittedName>
</protein>
<gene>
    <name evidence="1" type="ORF">PYTT_1705</name>
</gene>
<dbReference type="KEGG" id="agl:PYTT_1705"/>
<dbReference type="AlphaFoldDB" id="A0A1H6LSS1"/>
<dbReference type="STRING" id="1679444.PYTT_1705"/>
<dbReference type="Proteomes" id="UP000176204">
    <property type="component" value="Chromosome I"/>
</dbReference>